<dbReference type="GO" id="GO:0003723">
    <property type="term" value="F:RNA binding"/>
    <property type="evidence" value="ECO:0007669"/>
    <property type="project" value="UniProtKB-UniRule"/>
</dbReference>
<feature type="compositionally biased region" description="Basic and acidic residues" evidence="4">
    <location>
        <begin position="279"/>
        <end position="301"/>
    </location>
</feature>
<reference evidence="6 7" key="1">
    <citation type="journal article" date="2020" name="G3 (Bethesda)">
        <title>Draft Genome of the Common Snapping Turtle, Chelydra serpentina, a Model for Phenotypic Plasticity in Reptiles.</title>
        <authorList>
            <person name="Das D."/>
            <person name="Singh S.K."/>
            <person name="Bierstedt J."/>
            <person name="Erickson A."/>
            <person name="Galli G.L.J."/>
            <person name="Crossley D.A. 2nd"/>
            <person name="Rhen T."/>
        </authorList>
    </citation>
    <scope>NUCLEOTIDE SEQUENCE [LARGE SCALE GENOMIC DNA]</scope>
    <source>
        <strain evidence="6">KW</strain>
    </source>
</reference>
<dbReference type="SMART" id="SM00360">
    <property type="entry name" value="RRM"/>
    <property type="match status" value="1"/>
</dbReference>
<dbReference type="EMBL" id="JAHGAV010000003">
    <property type="protein sequence ID" value="KAG6940706.1"/>
    <property type="molecule type" value="Genomic_DNA"/>
</dbReference>
<gene>
    <name evidence="6" type="primary">MTHFSD</name>
    <name evidence="6" type="ORF">G0U57_014054</name>
</gene>
<feature type="domain" description="RRM" evidence="5">
    <location>
        <begin position="338"/>
        <end position="411"/>
    </location>
</feature>
<dbReference type="AlphaFoldDB" id="A0A8T1TGX9"/>
<feature type="non-terminal residue" evidence="6">
    <location>
        <position position="1"/>
    </location>
</feature>
<dbReference type="SUPFAM" id="SSF100950">
    <property type="entry name" value="NagB/RpiA/CoA transferase-like"/>
    <property type="match status" value="1"/>
</dbReference>
<evidence type="ECO:0000313" key="7">
    <source>
        <dbReference type="Proteomes" id="UP000765507"/>
    </source>
</evidence>
<dbReference type="InterPro" id="IPR035979">
    <property type="entry name" value="RBD_domain_sf"/>
</dbReference>
<proteinExistence type="predicted"/>
<organism evidence="6 7">
    <name type="scientific">Chelydra serpentina</name>
    <name type="common">Snapping turtle</name>
    <name type="synonym">Testudo serpentina</name>
    <dbReference type="NCBI Taxonomy" id="8475"/>
    <lineage>
        <taxon>Eukaryota</taxon>
        <taxon>Metazoa</taxon>
        <taxon>Chordata</taxon>
        <taxon>Craniata</taxon>
        <taxon>Vertebrata</taxon>
        <taxon>Euteleostomi</taxon>
        <taxon>Archelosauria</taxon>
        <taxon>Testudinata</taxon>
        <taxon>Testudines</taxon>
        <taxon>Cryptodira</taxon>
        <taxon>Durocryptodira</taxon>
        <taxon>Americhelydia</taxon>
        <taxon>Chelydroidea</taxon>
        <taxon>Chelydridae</taxon>
        <taxon>Chelydra</taxon>
    </lineage>
</organism>
<dbReference type="Pfam" id="PF01812">
    <property type="entry name" value="5-FTHF_cyc-lig"/>
    <property type="match status" value="1"/>
</dbReference>
<dbReference type="InterPro" id="IPR034359">
    <property type="entry name" value="MTHFSD_RRM"/>
</dbReference>
<protein>
    <recommendedName>
        <fullName evidence="1">Methenyltetrahydrofolate synthase domain-containing protein</fullName>
    </recommendedName>
</protein>
<keyword evidence="7" id="KW-1185">Reference proteome</keyword>
<feature type="region of interest" description="Disordered" evidence="4">
    <location>
        <begin position="279"/>
        <end position="315"/>
    </location>
</feature>
<dbReference type="GO" id="GO:0005737">
    <property type="term" value="C:cytoplasm"/>
    <property type="evidence" value="ECO:0007669"/>
    <property type="project" value="TreeGrafter"/>
</dbReference>
<accession>A0A8T1TGX9</accession>
<dbReference type="Gene3D" id="3.30.70.330">
    <property type="match status" value="1"/>
</dbReference>
<dbReference type="InterPro" id="IPR037171">
    <property type="entry name" value="NagB/RpiA_transferase-like"/>
</dbReference>
<dbReference type="InterPro" id="IPR000504">
    <property type="entry name" value="RRM_dom"/>
</dbReference>
<dbReference type="FunFam" id="3.30.70.330:FF:000393">
    <property type="entry name" value="Methenyltetrahydrofolate synthetase domain containing"/>
    <property type="match status" value="1"/>
</dbReference>
<keyword evidence="2 3" id="KW-0694">RNA-binding</keyword>
<evidence type="ECO:0000256" key="3">
    <source>
        <dbReference type="PROSITE-ProRule" id="PRU00176"/>
    </source>
</evidence>
<dbReference type="CDD" id="cd12270">
    <property type="entry name" value="RRM_MTHFSD"/>
    <property type="match status" value="1"/>
</dbReference>
<dbReference type="InterPro" id="IPR002698">
    <property type="entry name" value="FTHF_cligase"/>
</dbReference>
<evidence type="ECO:0000256" key="2">
    <source>
        <dbReference type="ARBA" id="ARBA00022884"/>
    </source>
</evidence>
<dbReference type="InterPro" id="IPR024185">
    <property type="entry name" value="FTHF_cligase-like_sf"/>
</dbReference>
<dbReference type="Gene3D" id="3.40.50.10420">
    <property type="entry name" value="NagB/RpiA/CoA transferase-like"/>
    <property type="match status" value="1"/>
</dbReference>
<comment type="caution">
    <text evidence="6">The sequence shown here is derived from an EMBL/GenBank/DDBJ whole genome shotgun (WGS) entry which is preliminary data.</text>
</comment>
<sequence length="428" mass="47501">PAGGPRTGAVPGRHTRRLPRAGGMEAGVRLSAGASKWDIRKKIWDYMEANNLADFPRPVHHRIPNFKGSHQACDAVRELEVFNRTSEIKVDPDKPLEGVRLVTLQARKTLLVPTPRLRSGLFNKIVPPPGATKEILRICATSQGVKDYSVPIGLDAKVQVDLVVVGSVAVSEKGWRIGKGEGFADMEYAMMVSMGAIREDTPVVTIVHDCQVVDITEELLDDHDLTVDYILTPTRTIKTGCKRPKPQGIIWHKISYKMLERIPILKNLRYREKQAGKDVILKDEHPDFPNARKPEDSDENAKSGNTKLQTESTSAQIEHRHVGNHSLSIKSETHGALATVYVGNIPPGTRVSELKSALREFHASPLRLSWQGAQCRAFLDYTDKMTAESVVSSLKGLSLRGQTLRVEMAKNQRNKGQVEINGQRNESE</sequence>
<evidence type="ECO:0000256" key="4">
    <source>
        <dbReference type="SAM" id="MobiDB-lite"/>
    </source>
</evidence>
<dbReference type="SUPFAM" id="SSF54928">
    <property type="entry name" value="RNA-binding domain, RBD"/>
    <property type="match status" value="1"/>
</dbReference>
<dbReference type="Proteomes" id="UP000765507">
    <property type="component" value="Unassembled WGS sequence"/>
</dbReference>
<dbReference type="FunFam" id="3.40.50.10420:FF:000001">
    <property type="entry name" value="Methenyltetrahydrofolate synthase domain-containing protein"/>
    <property type="match status" value="1"/>
</dbReference>
<name>A0A8T1TGX9_CHESE</name>
<dbReference type="OrthoDB" id="433414at2759"/>
<evidence type="ECO:0000256" key="1">
    <source>
        <dbReference type="ARBA" id="ARBA00015518"/>
    </source>
</evidence>
<dbReference type="PROSITE" id="PS50102">
    <property type="entry name" value="RRM"/>
    <property type="match status" value="1"/>
</dbReference>
<evidence type="ECO:0000259" key="5">
    <source>
        <dbReference type="PROSITE" id="PS50102"/>
    </source>
</evidence>
<feature type="compositionally biased region" description="Polar residues" evidence="4">
    <location>
        <begin position="302"/>
        <end position="315"/>
    </location>
</feature>
<dbReference type="InterPro" id="IPR012677">
    <property type="entry name" value="Nucleotide-bd_a/b_plait_sf"/>
</dbReference>
<dbReference type="PANTHER" id="PTHR13017:SF0">
    <property type="entry name" value="METHENYLTETRAHYDROFOLATE SYNTHASE DOMAIN-CONTAINING PROTEIN"/>
    <property type="match status" value="1"/>
</dbReference>
<evidence type="ECO:0000313" key="6">
    <source>
        <dbReference type="EMBL" id="KAG6940706.1"/>
    </source>
</evidence>
<feature type="region of interest" description="Disordered" evidence="4">
    <location>
        <begin position="1"/>
        <end position="22"/>
    </location>
</feature>
<dbReference type="PANTHER" id="PTHR13017">
    <property type="entry name" value="5-FORMYLTETRAHYDROFOLATE CYCLO-LIGASE-RELATED"/>
    <property type="match status" value="1"/>
</dbReference>